<dbReference type="Proteomes" id="UP000051449">
    <property type="component" value="Unassembled WGS sequence"/>
</dbReference>
<comment type="caution">
    <text evidence="1">The sequence shown here is derived from an EMBL/GenBank/DDBJ whole genome shotgun (WGS) entry which is preliminary data.</text>
</comment>
<evidence type="ECO:0000313" key="1">
    <source>
        <dbReference type="EMBL" id="KQE03580.1"/>
    </source>
</evidence>
<proteinExistence type="predicted"/>
<sequence length="204" mass="23525">MLLKDVPGVLPRLENSLISKTDMWTAEVDTVIPAQFLAFRKIIKSDYPDVDIDRDINYLVRQVQFAELENVLTSPLRDYVEPNENFLLTSELKEGLQKLSQTYQHAFLFGMETHYSSFQIETMSYQQAIKVCPNTALATSIINSLIPSSRTINAFWKVENGQHVPLDDLESEVYRAFGKTWRELLSGYSRLITDEIDVDFVMYL</sequence>
<gene>
    <name evidence="1" type="ORF">APD33_13270</name>
</gene>
<reference evidence="1 2" key="1">
    <citation type="submission" date="2015-10" db="EMBL/GenBank/DDBJ databases">
        <title>The utility of whole genome sequencing in characterizing Acinetobacter epidemiology and analyzing hospital outbreaks.</title>
        <authorList>
            <person name="Ozer E.A."/>
            <person name="Fitzpatrick M.A."/>
            <person name="Hauser A.R."/>
        </authorList>
    </citation>
    <scope>NUCLEOTIDE SEQUENCE [LARGE SCALE GENOMIC DNA]</scope>
    <source>
        <strain evidence="1 2">ABBL072</strain>
    </source>
</reference>
<name>A0AAN5WCQ5_ACIBA</name>
<organism evidence="1 2">
    <name type="scientific">Acinetobacter baumannii</name>
    <dbReference type="NCBI Taxonomy" id="470"/>
    <lineage>
        <taxon>Bacteria</taxon>
        <taxon>Pseudomonadati</taxon>
        <taxon>Pseudomonadota</taxon>
        <taxon>Gammaproteobacteria</taxon>
        <taxon>Moraxellales</taxon>
        <taxon>Moraxellaceae</taxon>
        <taxon>Acinetobacter</taxon>
        <taxon>Acinetobacter calcoaceticus/baumannii complex</taxon>
    </lineage>
</organism>
<accession>A0AAN5WCQ5</accession>
<protein>
    <submittedName>
        <fullName evidence="1">Uncharacterized protein</fullName>
    </submittedName>
</protein>
<dbReference type="EMBL" id="LLGC01000179">
    <property type="protein sequence ID" value="KQE03580.1"/>
    <property type="molecule type" value="Genomic_DNA"/>
</dbReference>
<dbReference type="RefSeq" id="WP_000924702.1">
    <property type="nucleotide sequence ID" value="NZ_CACSGJ010000042.1"/>
</dbReference>
<dbReference type="AlphaFoldDB" id="A0AAN5WCQ5"/>
<evidence type="ECO:0000313" key="2">
    <source>
        <dbReference type="Proteomes" id="UP000051449"/>
    </source>
</evidence>